<dbReference type="InterPro" id="IPR002881">
    <property type="entry name" value="DUF58"/>
</dbReference>
<dbReference type="RefSeq" id="WP_336585351.1">
    <property type="nucleotide sequence ID" value="NZ_JBBAXC010000002.1"/>
</dbReference>
<accession>A0ABU8H9E3</accession>
<keyword evidence="4" id="KW-1185">Reference proteome</keyword>
<dbReference type="EMBL" id="JBBAXC010000002">
    <property type="protein sequence ID" value="MEI5905933.1"/>
    <property type="molecule type" value="Genomic_DNA"/>
</dbReference>
<dbReference type="PANTHER" id="PTHR34351:SF2">
    <property type="entry name" value="DUF58 DOMAIN-CONTAINING PROTEIN"/>
    <property type="match status" value="1"/>
</dbReference>
<comment type="caution">
    <text evidence="3">The sequence shown here is derived from an EMBL/GenBank/DDBJ whole genome shotgun (WGS) entry which is preliminary data.</text>
</comment>
<evidence type="ECO:0000256" key="1">
    <source>
        <dbReference type="SAM" id="Phobius"/>
    </source>
</evidence>
<keyword evidence="1" id="KW-0812">Transmembrane</keyword>
<name>A0ABU8H9E3_9BACI</name>
<dbReference type="Pfam" id="PF01882">
    <property type="entry name" value="DUF58"/>
    <property type="match status" value="1"/>
</dbReference>
<keyword evidence="1" id="KW-1133">Transmembrane helix</keyword>
<sequence length="397" mass="45728">MQWKKEVVDLPLVKLSQYLVSGGLFFTLIIQQYSIFIVLLFCGCILFIQDFYFRKIADKIMLENVKGRERLLIEDETSLKFTFFNSGLPIWQASLTVVFDDAVEPLVGDNHHYQSHNEVIIPLTLRTNKKYTVSIPIKARHRGLMKVRKLQLRIPNLFGVGTVFLSLDEPYLEEKIVYPKFHHVLGELYSSSQRLGNVPTPQTLFQDPFSPVGTREYRYGDSFQHIHWKASARSQALHTKVFETTADHSWLVIVNVVEHYSITRDLEEIITGTTYLIEKAFEENHSYSLAINVRSINKRPYYFLPLGSGKEQRRKALDFLSTLSKNDATIPVSVMQQQLLRSGQIPSVSIYIGNETEEVQSGLRLINSKATTIYTLDLSEKQGVLKEWNNNYLQKQG</sequence>
<gene>
    <name evidence="3" type="ORF">WAK64_02480</name>
</gene>
<evidence type="ECO:0000259" key="2">
    <source>
        <dbReference type="Pfam" id="PF01882"/>
    </source>
</evidence>
<organism evidence="3 4">
    <name type="scientific">Bacillus spongiae</name>
    <dbReference type="NCBI Taxonomy" id="2683610"/>
    <lineage>
        <taxon>Bacteria</taxon>
        <taxon>Bacillati</taxon>
        <taxon>Bacillota</taxon>
        <taxon>Bacilli</taxon>
        <taxon>Bacillales</taxon>
        <taxon>Bacillaceae</taxon>
        <taxon>Bacillus</taxon>
    </lineage>
</organism>
<reference evidence="3 4" key="1">
    <citation type="journal article" date="2018" name="J. Microbiol.">
        <title>Bacillus spongiae sp. nov., isolated from sponge of Jeju Island.</title>
        <authorList>
            <person name="Lee G.E."/>
            <person name="Im W.T."/>
            <person name="Park J.S."/>
        </authorList>
    </citation>
    <scope>NUCLEOTIDE SEQUENCE [LARGE SCALE GENOMIC DNA]</scope>
    <source>
        <strain evidence="3 4">135PIL107-10</strain>
    </source>
</reference>
<feature type="transmembrane region" description="Helical" evidence="1">
    <location>
        <begin position="35"/>
        <end position="53"/>
    </location>
</feature>
<keyword evidence="1" id="KW-0472">Membrane</keyword>
<dbReference type="Proteomes" id="UP001312865">
    <property type="component" value="Unassembled WGS sequence"/>
</dbReference>
<proteinExistence type="predicted"/>
<protein>
    <submittedName>
        <fullName evidence="3">DUF58 domain-containing protein</fullName>
    </submittedName>
</protein>
<evidence type="ECO:0000313" key="4">
    <source>
        <dbReference type="Proteomes" id="UP001312865"/>
    </source>
</evidence>
<evidence type="ECO:0000313" key="3">
    <source>
        <dbReference type="EMBL" id="MEI5905933.1"/>
    </source>
</evidence>
<feature type="domain" description="DUF58" evidence="2">
    <location>
        <begin position="214"/>
        <end position="371"/>
    </location>
</feature>
<dbReference type="PANTHER" id="PTHR34351">
    <property type="entry name" value="SLR1927 PROTEIN-RELATED"/>
    <property type="match status" value="1"/>
</dbReference>